<dbReference type="CDD" id="cd06532">
    <property type="entry name" value="Glyco_transf_25"/>
    <property type="match status" value="1"/>
</dbReference>
<dbReference type="KEGG" id="suly:ABM428_16485"/>
<keyword evidence="2" id="KW-0614">Plasmid</keyword>
<proteinExistence type="predicted"/>
<name>A0AAU8C7X2_9RHOB</name>
<evidence type="ECO:0000259" key="1">
    <source>
        <dbReference type="Pfam" id="PF01755"/>
    </source>
</evidence>
<organism evidence="2">
    <name type="scientific">Sulfitobacter sp. TCYB15</name>
    <dbReference type="NCBI Taxonomy" id="3229275"/>
    <lineage>
        <taxon>Bacteria</taxon>
        <taxon>Pseudomonadati</taxon>
        <taxon>Pseudomonadota</taxon>
        <taxon>Alphaproteobacteria</taxon>
        <taxon>Rhodobacterales</taxon>
        <taxon>Roseobacteraceae</taxon>
        <taxon>Sulfitobacter</taxon>
    </lineage>
</organism>
<accession>A0AAU8C7X2</accession>
<protein>
    <submittedName>
        <fullName evidence="2">Glycosyltransferase family 25 protein</fullName>
    </submittedName>
</protein>
<reference evidence="2" key="1">
    <citation type="journal article" date="2020" name="Int. J. Syst. Evol. Microbiol.">
        <title>Notification of changes in taxonomic opinion previously published outside the IJSEM.</title>
        <authorList>
            <person name="Oren A."/>
            <person name="Garrity G."/>
        </authorList>
    </citation>
    <scope>NUCLEOTIDE SEQUENCE</scope>
    <source>
        <strain evidence="2">TCYB15</strain>
    </source>
</reference>
<dbReference type="AlphaFoldDB" id="A0AAU8C7X2"/>
<gene>
    <name evidence="2" type="ORF">ABM428_16485</name>
</gene>
<dbReference type="Pfam" id="PF01755">
    <property type="entry name" value="Glyco_transf_25"/>
    <property type="match status" value="1"/>
</dbReference>
<dbReference type="InterPro" id="IPR002654">
    <property type="entry name" value="Glyco_trans_25"/>
</dbReference>
<dbReference type="EMBL" id="CP159195">
    <property type="protein sequence ID" value="XCF12134.1"/>
    <property type="molecule type" value="Genomic_DNA"/>
</dbReference>
<geneLocation type="plasmid" evidence="2">
    <name>pZYJ02</name>
</geneLocation>
<evidence type="ECO:0000313" key="2">
    <source>
        <dbReference type="EMBL" id="XCF12134.1"/>
    </source>
</evidence>
<dbReference type="RefSeq" id="WP_353628607.1">
    <property type="nucleotide sequence ID" value="NZ_CP159195.1"/>
</dbReference>
<reference evidence="2" key="2">
    <citation type="submission" date="2024-06" db="EMBL/GenBank/DDBJ databases">
        <authorList>
            <person name="Deng Y."/>
        </authorList>
    </citation>
    <scope>NUCLEOTIDE SEQUENCE</scope>
    <source>
        <strain evidence="2">TCYB15</strain>
        <plasmid evidence="2">pZYJ02</plasmid>
    </source>
</reference>
<sequence length="273" mass="30072">MCPEGLLILSIIINVASARDRMAFMAQQMDALGLPYQRLEAVTPDAQSGSHNAAYWASWQRPLKETEKACFLSHVAAWERVAALGEPALILEDDVVLSRATPIMLKSCRGLVDVDHLTLEVRQRRKIVAKDAQPLTDDHVMRRLYQDRSGAAAYVLWPSGAAKLLQRAKTQAALADAMICGAYELKSYQVEPACAIQIDQAEAYGVAVGLKTHSLIGAGVPTRQPTTARFKLRRIAAQLRMGMQALLHAVDAERREISLSPAEFYTVPQGPRR</sequence>
<feature type="domain" description="Glycosyl transferase family 25" evidence="1">
    <location>
        <begin position="11"/>
        <end position="176"/>
    </location>
</feature>